<dbReference type="PANTHER" id="PTHR30524:SF0">
    <property type="entry name" value="ALTRONATE OXIDOREDUCTASE-RELATED"/>
    <property type="match status" value="1"/>
</dbReference>
<sequence length="503" mass="55363">MDTLSYATLEKIGYEGYVLPKDAPEKVLQFGEGNFLRAFVDRYFDLANEATGWNGKIVMVQPIDGAYGFADGINDQDCLYTVLMRGKQDGVEMDEARLVSSCSRCINPYRKDDYRALMEVAVSDDLEIIVSNTTEAGIAYDPSCQPTDEPPASFPAKLAQVLHARWAAGKPGVIVLSCELIDNNGAELLRIVRQHVADWGWEDAFDAWLTQDCTFCTTLVDTIVPGRIRDAAEAAQVAERLGYDDPFLAVREPFQMWGIQGDDALAQKLPFIQAELPGAFVTPDVTPYKKRKVRILNGAHTGFVPGAWLAGFDIVRDCMHDDVVRGFMNRLLEQEVIPTLSAELDEADLRAFAAAVQDRFDNPFIDHQLLSICLNSTAKWRARDLPTLLDYVEKTGELPRCLTVSLAALIAFYTTGFEGRDDDGLHLRRADGTAYTAQDDAWVLDFYAERAGMADGELVGEVLGCEQMWGQDLRAVAGLEEAVAAALATIRADGAKAAFASAQ</sequence>
<dbReference type="RefSeq" id="WP_094335863.1">
    <property type="nucleotide sequence ID" value="NZ_NFIE01000019.1"/>
</dbReference>
<dbReference type="GO" id="GO:0008926">
    <property type="term" value="F:mannitol-1-phosphate 5-dehydrogenase activity"/>
    <property type="evidence" value="ECO:0007669"/>
    <property type="project" value="UniProtKB-EC"/>
</dbReference>
<organism evidence="6 7">
    <name type="scientific">[Collinsella] massiliensis</name>
    <dbReference type="NCBI Taxonomy" id="1232426"/>
    <lineage>
        <taxon>Bacteria</taxon>
        <taxon>Bacillati</taxon>
        <taxon>Actinomycetota</taxon>
        <taxon>Coriobacteriia</taxon>
        <taxon>Coriobacteriales</taxon>
        <taxon>Coriobacteriaceae</taxon>
        <taxon>Enorma</taxon>
    </lineage>
</organism>
<dbReference type="GO" id="GO:0019592">
    <property type="term" value="P:mannitol catabolic process"/>
    <property type="evidence" value="ECO:0007669"/>
    <property type="project" value="TreeGrafter"/>
</dbReference>
<dbReference type="NCBIfam" id="NF002969">
    <property type="entry name" value="PRK03643.1"/>
    <property type="match status" value="1"/>
</dbReference>
<keyword evidence="1" id="KW-0560">Oxidoreductase</keyword>
<dbReference type="InterPro" id="IPR013131">
    <property type="entry name" value="Mannitol_DH_N"/>
</dbReference>
<gene>
    <name evidence="6" type="ORF">B5G02_08135</name>
</gene>
<evidence type="ECO:0000259" key="5">
    <source>
        <dbReference type="Pfam" id="PF08125"/>
    </source>
</evidence>
<feature type="domain" description="Mannitol dehydrogenase C-terminal" evidence="5">
    <location>
        <begin position="284"/>
        <end position="490"/>
    </location>
</feature>
<evidence type="ECO:0000256" key="2">
    <source>
        <dbReference type="ARBA" id="ARBA00023027"/>
    </source>
</evidence>
<comment type="catalytic activity">
    <reaction evidence="3">
        <text>D-mannitol 1-phosphate + NAD(+) = beta-D-fructose 6-phosphate + NADH + H(+)</text>
        <dbReference type="Rhea" id="RHEA:19661"/>
        <dbReference type="ChEBI" id="CHEBI:15378"/>
        <dbReference type="ChEBI" id="CHEBI:57540"/>
        <dbReference type="ChEBI" id="CHEBI:57634"/>
        <dbReference type="ChEBI" id="CHEBI:57945"/>
        <dbReference type="ChEBI" id="CHEBI:61381"/>
        <dbReference type="EC" id="1.1.1.17"/>
    </reaction>
</comment>
<dbReference type="SUPFAM" id="SSF51735">
    <property type="entry name" value="NAD(P)-binding Rossmann-fold domains"/>
    <property type="match status" value="1"/>
</dbReference>
<feature type="domain" description="Mannitol dehydrogenase N-terminal" evidence="4">
    <location>
        <begin position="26"/>
        <end position="269"/>
    </location>
</feature>
<dbReference type="PANTHER" id="PTHR30524">
    <property type="entry name" value="MANNITOL-1-PHOSPHATE 5-DEHYDROGENASE"/>
    <property type="match status" value="1"/>
</dbReference>
<protein>
    <submittedName>
        <fullName evidence="6">Altronate oxidoreductase</fullName>
    </submittedName>
</protein>
<evidence type="ECO:0000313" key="6">
    <source>
        <dbReference type="EMBL" id="OUN86762.1"/>
    </source>
</evidence>
<dbReference type="InterPro" id="IPR008927">
    <property type="entry name" value="6-PGluconate_DH-like_C_sf"/>
</dbReference>
<accession>A0A1Y3XMJ4</accession>
<comment type="caution">
    <text evidence="6">The sequence shown here is derived from an EMBL/GenBank/DDBJ whole genome shotgun (WGS) entry which is preliminary data.</text>
</comment>
<dbReference type="InterPro" id="IPR013118">
    <property type="entry name" value="Mannitol_DH_C"/>
</dbReference>
<dbReference type="Proteomes" id="UP000195781">
    <property type="component" value="Unassembled WGS sequence"/>
</dbReference>
<reference evidence="7" key="1">
    <citation type="submission" date="2017-04" db="EMBL/GenBank/DDBJ databases">
        <title>Function of individual gut microbiota members based on whole genome sequencing of pure cultures obtained from chicken caecum.</title>
        <authorList>
            <person name="Medvecky M."/>
            <person name="Cejkova D."/>
            <person name="Polansky O."/>
            <person name="Karasova D."/>
            <person name="Kubasova T."/>
            <person name="Cizek A."/>
            <person name="Rychlik I."/>
        </authorList>
    </citation>
    <scope>NUCLEOTIDE SEQUENCE [LARGE SCALE GENOMIC DNA]</scope>
    <source>
        <strain evidence="7">An5</strain>
    </source>
</reference>
<dbReference type="GO" id="GO:0005829">
    <property type="term" value="C:cytosol"/>
    <property type="evidence" value="ECO:0007669"/>
    <property type="project" value="TreeGrafter"/>
</dbReference>
<evidence type="ECO:0000256" key="1">
    <source>
        <dbReference type="ARBA" id="ARBA00023002"/>
    </source>
</evidence>
<evidence type="ECO:0000259" key="4">
    <source>
        <dbReference type="Pfam" id="PF01232"/>
    </source>
</evidence>
<proteinExistence type="predicted"/>
<dbReference type="InterPro" id="IPR036291">
    <property type="entry name" value="NAD(P)-bd_dom_sf"/>
</dbReference>
<dbReference type="OrthoDB" id="271711at2"/>
<dbReference type="Pfam" id="PF08125">
    <property type="entry name" value="Mannitol_dh_C"/>
    <property type="match status" value="1"/>
</dbReference>
<evidence type="ECO:0000313" key="7">
    <source>
        <dbReference type="Proteomes" id="UP000195781"/>
    </source>
</evidence>
<keyword evidence="7" id="KW-1185">Reference proteome</keyword>
<evidence type="ECO:0000256" key="3">
    <source>
        <dbReference type="ARBA" id="ARBA00048615"/>
    </source>
</evidence>
<dbReference type="Gene3D" id="1.10.1040.10">
    <property type="entry name" value="N-(1-d-carboxylethyl)-l-norvaline Dehydrogenase, domain 2"/>
    <property type="match status" value="1"/>
</dbReference>
<dbReference type="AlphaFoldDB" id="A0A1Y3XMJ4"/>
<dbReference type="InterPro" id="IPR013328">
    <property type="entry name" value="6PGD_dom2"/>
</dbReference>
<dbReference type="Gene3D" id="3.40.50.720">
    <property type="entry name" value="NAD(P)-binding Rossmann-like Domain"/>
    <property type="match status" value="1"/>
</dbReference>
<keyword evidence="2" id="KW-0520">NAD</keyword>
<dbReference type="Pfam" id="PF01232">
    <property type="entry name" value="Mannitol_dh"/>
    <property type="match status" value="1"/>
</dbReference>
<name>A0A1Y3XMJ4_9ACTN</name>
<dbReference type="SUPFAM" id="SSF48179">
    <property type="entry name" value="6-phosphogluconate dehydrogenase C-terminal domain-like"/>
    <property type="match status" value="1"/>
</dbReference>
<dbReference type="EMBL" id="NFIE01000019">
    <property type="protein sequence ID" value="OUN86762.1"/>
    <property type="molecule type" value="Genomic_DNA"/>
</dbReference>